<comment type="caution">
    <text evidence="1">The sequence shown here is derived from an EMBL/GenBank/DDBJ whole genome shotgun (WGS) entry which is preliminary data.</text>
</comment>
<gene>
    <name evidence="1" type="ORF">FA95DRAFT_1547759</name>
</gene>
<proteinExistence type="predicted"/>
<dbReference type="EMBL" id="MU276076">
    <property type="protein sequence ID" value="KAI0042252.1"/>
    <property type="molecule type" value="Genomic_DNA"/>
</dbReference>
<organism evidence="1 2">
    <name type="scientific">Auriscalpium vulgare</name>
    <dbReference type="NCBI Taxonomy" id="40419"/>
    <lineage>
        <taxon>Eukaryota</taxon>
        <taxon>Fungi</taxon>
        <taxon>Dikarya</taxon>
        <taxon>Basidiomycota</taxon>
        <taxon>Agaricomycotina</taxon>
        <taxon>Agaricomycetes</taxon>
        <taxon>Russulales</taxon>
        <taxon>Auriscalpiaceae</taxon>
        <taxon>Auriscalpium</taxon>
    </lineage>
</organism>
<sequence>MPVDHPDRSHGLTNFAVDLITHFEQLGELSDLQEAITLHRQALSLRPVGHSDRSLSLSNLANALGTYFEQLGKLPDLEEAILLHREALSLRPVGHPDHPASLNNLANALSTHFDTLGEMTDLEEAITLNREALSLTPAGDPGKMADLEEAITLHREALHLCPVGHPDRSLSLNNLASALTMQFEQLGEMTNVEEAIMLSREALYMCPVGHPNHSLSLNNLANALSTLFEHRGELSDLEEAIILHKEALSFDYIHADITSRLKHTSDWAIAAHQHKHQSTTTAYKKALELLEQCLIIRPTLELQHNFFQTVQSTSTLTSNAVSWAIEIAQLHSAVQLWEQGRGILWSKMKDYRSPIGQLKIQDAALAEQFENVTQQLEQSSTRSSKSQSSSQQESKWAAKRALNDRWTDLVKKIQSMPGFETFLKAPPFSSIAKVASEGPVILVNLSSDHSDALILYSVDSDPICVPLPDVKHVTVFENINVLSESLKLGYLAHDSHQAQLVTRENACMDLVIEHILKQLWICIASPVLMKLDDLGFGKGSRIWWCPSGKLCTLPLHAAQPFEMHTHPQQQLSKKYVQSYTPTLGSLIRARKDVVARVDGNAPDILAIATSSLNKVYEEINVMQTVGCKAEELVGDKVTHDTMLEGLPKYPWIHFASHGHIDTKQPFNSSFELHDNARLTILDLVKANLPNAELAILSACHTAAVDKDNTPDEGISLAAGMQFCGFRGIVGTLWAMDDEDGPLLAQEFYKRILHPKAKPVDFKDAAKVLKAVTNEMRRQNVPLHRWVPFVHIGA</sequence>
<dbReference type="Proteomes" id="UP000814033">
    <property type="component" value="Unassembled WGS sequence"/>
</dbReference>
<protein>
    <submittedName>
        <fullName evidence="1">TPR-like protein</fullName>
    </submittedName>
</protein>
<evidence type="ECO:0000313" key="2">
    <source>
        <dbReference type="Proteomes" id="UP000814033"/>
    </source>
</evidence>
<keyword evidence="2" id="KW-1185">Reference proteome</keyword>
<name>A0ACB8RED2_9AGAM</name>
<reference evidence="1" key="2">
    <citation type="journal article" date="2022" name="New Phytol.">
        <title>Evolutionary transition to the ectomycorrhizal habit in the genomes of a hyperdiverse lineage of mushroom-forming fungi.</title>
        <authorList>
            <person name="Looney B."/>
            <person name="Miyauchi S."/>
            <person name="Morin E."/>
            <person name="Drula E."/>
            <person name="Courty P.E."/>
            <person name="Kohler A."/>
            <person name="Kuo A."/>
            <person name="LaButti K."/>
            <person name="Pangilinan J."/>
            <person name="Lipzen A."/>
            <person name="Riley R."/>
            <person name="Andreopoulos W."/>
            <person name="He G."/>
            <person name="Johnson J."/>
            <person name="Nolan M."/>
            <person name="Tritt A."/>
            <person name="Barry K.W."/>
            <person name="Grigoriev I.V."/>
            <person name="Nagy L.G."/>
            <person name="Hibbett D."/>
            <person name="Henrissat B."/>
            <person name="Matheny P.B."/>
            <person name="Labbe J."/>
            <person name="Martin F.M."/>
        </authorList>
    </citation>
    <scope>NUCLEOTIDE SEQUENCE</scope>
    <source>
        <strain evidence="1">FP105234-sp</strain>
    </source>
</reference>
<accession>A0ACB8RED2</accession>
<evidence type="ECO:0000313" key="1">
    <source>
        <dbReference type="EMBL" id="KAI0042252.1"/>
    </source>
</evidence>
<reference evidence="1" key="1">
    <citation type="submission" date="2021-02" db="EMBL/GenBank/DDBJ databases">
        <authorList>
            <consortium name="DOE Joint Genome Institute"/>
            <person name="Ahrendt S."/>
            <person name="Looney B.P."/>
            <person name="Miyauchi S."/>
            <person name="Morin E."/>
            <person name="Drula E."/>
            <person name="Courty P.E."/>
            <person name="Chicoki N."/>
            <person name="Fauchery L."/>
            <person name="Kohler A."/>
            <person name="Kuo A."/>
            <person name="Labutti K."/>
            <person name="Pangilinan J."/>
            <person name="Lipzen A."/>
            <person name="Riley R."/>
            <person name="Andreopoulos W."/>
            <person name="He G."/>
            <person name="Johnson J."/>
            <person name="Barry K.W."/>
            <person name="Grigoriev I.V."/>
            <person name="Nagy L."/>
            <person name="Hibbett D."/>
            <person name="Henrissat B."/>
            <person name="Matheny P.B."/>
            <person name="Labbe J."/>
            <person name="Martin F."/>
        </authorList>
    </citation>
    <scope>NUCLEOTIDE SEQUENCE</scope>
    <source>
        <strain evidence="1">FP105234-sp</strain>
    </source>
</reference>